<dbReference type="InterPro" id="IPR029016">
    <property type="entry name" value="GAF-like_dom_sf"/>
</dbReference>
<dbReference type="AlphaFoldDB" id="A0A556B172"/>
<evidence type="ECO:0000256" key="5">
    <source>
        <dbReference type="ARBA" id="ARBA00023163"/>
    </source>
</evidence>
<keyword evidence="4" id="KW-0238">DNA-binding</keyword>
<dbReference type="Proteomes" id="UP000318405">
    <property type="component" value="Unassembled WGS sequence"/>
</dbReference>
<evidence type="ECO:0000256" key="6">
    <source>
        <dbReference type="SAM" id="MobiDB-lite"/>
    </source>
</evidence>
<dbReference type="InterPro" id="IPR003018">
    <property type="entry name" value="GAF"/>
</dbReference>
<dbReference type="FunFam" id="3.40.50.300:FF:000006">
    <property type="entry name" value="DNA-binding transcriptional regulator NtrC"/>
    <property type="match status" value="1"/>
</dbReference>
<comment type="caution">
    <text evidence="8">The sequence shown here is derived from an EMBL/GenBank/DDBJ whole genome shotgun (WGS) entry which is preliminary data.</text>
</comment>
<dbReference type="PANTHER" id="PTHR32071:SF77">
    <property type="entry name" value="TRANSCRIPTIONAL REGULATORY PROTEIN"/>
    <property type="match status" value="1"/>
</dbReference>
<dbReference type="PROSITE" id="PS50045">
    <property type="entry name" value="SIGMA54_INTERACT_4"/>
    <property type="match status" value="1"/>
</dbReference>
<dbReference type="SUPFAM" id="SSF55781">
    <property type="entry name" value="GAF domain-like"/>
    <property type="match status" value="1"/>
</dbReference>
<sequence length="627" mass="68098">MPNAPVEPRAHPHAAGNSNGLIERSWQRCRVEHASQLDAEPLGMARGELHDLLACQSSLLDAAQPEMEQLASLVNQAASVVLLADAHGVILRSEGSAEFLARAERVALRPGVDWSETHRGTNAIGTALVEGAPVRVQGAEHYLRTNRILSCNGAPIRSGRGELLGVLDISYDANTVHAYALGLAQMAARQVGNRLLRARSGQHRLVLQRNPNLLDTAERGVLLIEDGHVVGANEAAIGLLRTSWRELLDRPLLRFLQDWQGLRDTPGLMRTVDGERVYGALHRDGAETGARPMAPARSTGRATARAPAVPAPSMRPALPALPPALQREFSRSVRVLDAGLSTMLLGETGVGKEVYARHLHQASRWHHGPFVAVNCTALPETLIEAELFGYESGAFTGARRGGSRGLLREAHGGVLFLDEIGDMPLGLQARLLRVLQERVVQPLGAGGPVPVDFAVVCATHRDIEQCIAAGSFRADLFYRLQDFRIDLPPLRARDDLRGFIQDEFASLLPAPGQARLAAETLDELAAHPWPGNYRQLRAVLRTLALFAPDHGAVLPAHLPATLRTTAGRPLALREPTAARAAPRLDSLREQAVERCLREAGGNVSRAARALGVHRSTLYRYLERRDER</sequence>
<dbReference type="GO" id="GO:0006355">
    <property type="term" value="P:regulation of DNA-templated transcription"/>
    <property type="evidence" value="ECO:0007669"/>
    <property type="project" value="InterPro"/>
</dbReference>
<keyword evidence="2" id="KW-0067">ATP-binding</keyword>
<dbReference type="Pfam" id="PF00158">
    <property type="entry name" value="Sigma54_activat"/>
    <property type="match status" value="1"/>
</dbReference>
<feature type="region of interest" description="Disordered" evidence="6">
    <location>
        <begin position="1"/>
        <end position="21"/>
    </location>
</feature>
<dbReference type="InterPro" id="IPR027417">
    <property type="entry name" value="P-loop_NTPase"/>
</dbReference>
<accession>A0A556B172</accession>
<dbReference type="InterPro" id="IPR002197">
    <property type="entry name" value="HTH_Fis"/>
</dbReference>
<dbReference type="OrthoDB" id="9761705at2"/>
<dbReference type="Gene3D" id="1.10.10.60">
    <property type="entry name" value="Homeodomain-like"/>
    <property type="match status" value="1"/>
</dbReference>
<dbReference type="InterPro" id="IPR058031">
    <property type="entry name" value="AAA_lid_NorR"/>
</dbReference>
<dbReference type="SUPFAM" id="SSF46689">
    <property type="entry name" value="Homeodomain-like"/>
    <property type="match status" value="1"/>
</dbReference>
<dbReference type="Gene3D" id="3.40.50.300">
    <property type="entry name" value="P-loop containing nucleotide triphosphate hydrolases"/>
    <property type="match status" value="1"/>
</dbReference>
<dbReference type="GO" id="GO:0043565">
    <property type="term" value="F:sequence-specific DNA binding"/>
    <property type="evidence" value="ECO:0007669"/>
    <property type="project" value="InterPro"/>
</dbReference>
<dbReference type="CDD" id="cd00009">
    <property type="entry name" value="AAA"/>
    <property type="match status" value="1"/>
</dbReference>
<dbReference type="Pfam" id="PF25601">
    <property type="entry name" value="AAA_lid_14"/>
    <property type="match status" value="1"/>
</dbReference>
<reference evidence="8 9" key="1">
    <citation type="submission" date="2019-07" db="EMBL/GenBank/DDBJ databases">
        <title>Qingshengfaniella alkalisoli gen. nov., sp. nov., isolated from saline soil.</title>
        <authorList>
            <person name="Xu L."/>
            <person name="Huang X.-X."/>
            <person name="Sun J.-Q."/>
        </authorList>
    </citation>
    <scope>NUCLEOTIDE SEQUENCE [LARGE SCALE GENOMIC DNA]</scope>
    <source>
        <strain evidence="8 9">DSM 27279</strain>
    </source>
</reference>
<name>A0A556B172_9BURK</name>
<dbReference type="InterPro" id="IPR002078">
    <property type="entry name" value="Sigma_54_int"/>
</dbReference>
<keyword evidence="9" id="KW-1185">Reference proteome</keyword>
<dbReference type="PRINTS" id="PR01590">
    <property type="entry name" value="HTHFIS"/>
</dbReference>
<dbReference type="InterPro" id="IPR009057">
    <property type="entry name" value="Homeodomain-like_sf"/>
</dbReference>
<evidence type="ECO:0000313" key="8">
    <source>
        <dbReference type="EMBL" id="TSH98936.1"/>
    </source>
</evidence>
<dbReference type="GO" id="GO:0005524">
    <property type="term" value="F:ATP binding"/>
    <property type="evidence" value="ECO:0007669"/>
    <property type="project" value="UniProtKB-KW"/>
</dbReference>
<gene>
    <name evidence="8" type="ORF">FOZ76_00775</name>
</gene>
<dbReference type="Pfam" id="PF02954">
    <property type="entry name" value="HTH_8"/>
    <property type="match status" value="1"/>
</dbReference>
<evidence type="ECO:0000256" key="4">
    <source>
        <dbReference type="ARBA" id="ARBA00023125"/>
    </source>
</evidence>
<dbReference type="Pfam" id="PF01590">
    <property type="entry name" value="GAF"/>
    <property type="match status" value="1"/>
</dbReference>
<organism evidence="8 9">
    <name type="scientific">Verticiella sediminum</name>
    <dbReference type="NCBI Taxonomy" id="1247510"/>
    <lineage>
        <taxon>Bacteria</taxon>
        <taxon>Pseudomonadati</taxon>
        <taxon>Pseudomonadota</taxon>
        <taxon>Betaproteobacteria</taxon>
        <taxon>Burkholderiales</taxon>
        <taxon>Alcaligenaceae</taxon>
        <taxon>Verticiella</taxon>
    </lineage>
</organism>
<protein>
    <submittedName>
        <fullName evidence="8">Sigma-54-dependent Fis family transcriptional regulator</fullName>
    </submittedName>
</protein>
<dbReference type="PANTHER" id="PTHR32071">
    <property type="entry name" value="TRANSCRIPTIONAL REGULATORY PROTEIN"/>
    <property type="match status" value="1"/>
</dbReference>
<evidence type="ECO:0000259" key="7">
    <source>
        <dbReference type="PROSITE" id="PS50045"/>
    </source>
</evidence>
<evidence type="ECO:0000256" key="3">
    <source>
        <dbReference type="ARBA" id="ARBA00023015"/>
    </source>
</evidence>
<dbReference type="Gene3D" id="1.10.8.60">
    <property type="match status" value="1"/>
</dbReference>
<keyword evidence="3" id="KW-0805">Transcription regulation</keyword>
<dbReference type="RefSeq" id="WP_143946214.1">
    <property type="nucleotide sequence ID" value="NZ_BAABMB010000001.1"/>
</dbReference>
<dbReference type="InterPro" id="IPR003593">
    <property type="entry name" value="AAA+_ATPase"/>
</dbReference>
<evidence type="ECO:0000256" key="2">
    <source>
        <dbReference type="ARBA" id="ARBA00022840"/>
    </source>
</evidence>
<feature type="domain" description="Sigma-54 factor interaction" evidence="7">
    <location>
        <begin position="318"/>
        <end position="545"/>
    </location>
</feature>
<proteinExistence type="predicted"/>
<dbReference type="EMBL" id="VLTJ01000002">
    <property type="protein sequence ID" value="TSH98936.1"/>
    <property type="molecule type" value="Genomic_DNA"/>
</dbReference>
<keyword evidence="5" id="KW-0804">Transcription</keyword>
<dbReference type="SUPFAM" id="SSF52540">
    <property type="entry name" value="P-loop containing nucleoside triphosphate hydrolases"/>
    <property type="match status" value="1"/>
</dbReference>
<evidence type="ECO:0000313" key="9">
    <source>
        <dbReference type="Proteomes" id="UP000318405"/>
    </source>
</evidence>
<keyword evidence="1" id="KW-0547">Nucleotide-binding</keyword>
<dbReference type="Gene3D" id="3.30.450.40">
    <property type="match status" value="1"/>
</dbReference>
<evidence type="ECO:0000256" key="1">
    <source>
        <dbReference type="ARBA" id="ARBA00022741"/>
    </source>
</evidence>
<dbReference type="SMART" id="SM00382">
    <property type="entry name" value="AAA"/>
    <property type="match status" value="1"/>
</dbReference>